<reference evidence="11 12" key="1">
    <citation type="submission" date="2019-08" db="EMBL/GenBank/DDBJ databases">
        <title>Pelomicrobium methylotrophicum gen. nov., sp. nov. a moderately thermophilic, facultatively anaerobic, lithoautotrophic and methylotrophic bacterium isolated from a terrestrial mud volcano.</title>
        <authorList>
            <person name="Slobodkina G.B."/>
            <person name="Merkel A.Y."/>
            <person name="Slobodkin A.I."/>
        </authorList>
    </citation>
    <scope>NUCLEOTIDE SEQUENCE [LARGE SCALE GENOMIC DNA]</scope>
    <source>
        <strain evidence="11 12">SM250</strain>
    </source>
</reference>
<comment type="caution">
    <text evidence="11">The sequence shown here is derived from an EMBL/GenBank/DDBJ whole genome shotgun (WGS) entry which is preliminary data.</text>
</comment>
<keyword evidence="8" id="KW-0129">CBS domain</keyword>
<dbReference type="CDD" id="cd04606">
    <property type="entry name" value="CBS_pair_Mg_transporter"/>
    <property type="match status" value="1"/>
</dbReference>
<evidence type="ECO:0000256" key="3">
    <source>
        <dbReference type="ARBA" id="ARBA00022448"/>
    </source>
</evidence>
<evidence type="ECO:0000256" key="2">
    <source>
        <dbReference type="ARBA" id="ARBA00009749"/>
    </source>
</evidence>
<keyword evidence="4 9" id="KW-0812">Transmembrane</keyword>
<proteinExistence type="inferred from homology"/>
<dbReference type="Gene3D" id="3.10.580.10">
    <property type="entry name" value="CBS-domain"/>
    <property type="match status" value="1"/>
</dbReference>
<dbReference type="PANTHER" id="PTHR43773:SF1">
    <property type="entry name" value="MAGNESIUM TRANSPORTER MGTE"/>
    <property type="match status" value="1"/>
</dbReference>
<dbReference type="EMBL" id="VPFL01000004">
    <property type="protein sequence ID" value="TXF12887.1"/>
    <property type="molecule type" value="Genomic_DNA"/>
</dbReference>
<dbReference type="InterPro" id="IPR006668">
    <property type="entry name" value="Mg_transptr_MgtE_intracell_dom"/>
</dbReference>
<dbReference type="SMART" id="SM00116">
    <property type="entry name" value="CBS"/>
    <property type="match status" value="2"/>
</dbReference>
<dbReference type="Pfam" id="PF01769">
    <property type="entry name" value="MgtE"/>
    <property type="match status" value="1"/>
</dbReference>
<dbReference type="GO" id="GO:0046872">
    <property type="term" value="F:metal ion binding"/>
    <property type="evidence" value="ECO:0007669"/>
    <property type="project" value="UniProtKB-KW"/>
</dbReference>
<keyword evidence="9" id="KW-0479">Metal-binding</keyword>
<feature type="transmembrane region" description="Helical" evidence="9">
    <location>
        <begin position="456"/>
        <end position="480"/>
    </location>
</feature>
<evidence type="ECO:0000256" key="9">
    <source>
        <dbReference type="RuleBase" id="RU362011"/>
    </source>
</evidence>
<dbReference type="PROSITE" id="PS51371">
    <property type="entry name" value="CBS"/>
    <property type="match status" value="2"/>
</dbReference>
<protein>
    <recommendedName>
        <fullName evidence="9">Magnesium transporter MgtE</fullName>
    </recommendedName>
</protein>
<feature type="domain" description="CBS" evidence="10">
    <location>
        <begin position="236"/>
        <end position="293"/>
    </location>
</feature>
<accession>A0A5C7EKU4</accession>
<feature type="transmembrane region" description="Helical" evidence="9">
    <location>
        <begin position="318"/>
        <end position="338"/>
    </location>
</feature>
<comment type="function">
    <text evidence="9">Acts as a magnesium transporter.</text>
</comment>
<keyword evidence="5 9" id="KW-0460">Magnesium</keyword>
<evidence type="ECO:0000259" key="10">
    <source>
        <dbReference type="PROSITE" id="PS51371"/>
    </source>
</evidence>
<keyword evidence="7 9" id="KW-0472">Membrane</keyword>
<evidence type="ECO:0000256" key="1">
    <source>
        <dbReference type="ARBA" id="ARBA00004141"/>
    </source>
</evidence>
<comment type="subunit">
    <text evidence="9">Homodimer.</text>
</comment>
<evidence type="ECO:0000256" key="5">
    <source>
        <dbReference type="ARBA" id="ARBA00022842"/>
    </source>
</evidence>
<dbReference type="GO" id="GO:0005886">
    <property type="term" value="C:plasma membrane"/>
    <property type="evidence" value="ECO:0007669"/>
    <property type="project" value="UniProtKB-SubCell"/>
</dbReference>
<dbReference type="Gene3D" id="1.25.60.10">
    <property type="entry name" value="MgtE N-terminal domain-like"/>
    <property type="match status" value="1"/>
</dbReference>
<dbReference type="InterPro" id="IPR006667">
    <property type="entry name" value="SLC41_membr_dom"/>
</dbReference>
<sequence>MTEVEETRRESEASRGDFQEVIDLLRKHQLVEQVVHRQDMPRHDLVEQLVHKQHLAELQKKLDAMHPADVARLLEALPLNQRLLVWDLVKAERDGEILLEVSDAVRESLIQSMDEAELRAAAQTLDTDELADLAPDLPPQVIEEVMLSLPAEERARLQSALSYAEDSVGALMDFDIITVREDVKLEVVMRYLRRLDEFPDQTDKLFVVDRTGTLKGVLPIKRLLLHDPATVVKDVMEQDIVTLRPEDKARDAASAFERYDLVTAPVVSADNKIVGRLTVDAVVDYIRERSEAEVLGLGGLEEEEDLFAPVIKSVKNRWAWLAINLVTAFIASRVIGIFEGTIAQLTALAALMPIVAGIGGNSGNQTITMIVRALALGQITRENAKKLFLKEIAVALVNGVIWGAVVGLFAFAIYHSVSLGVVMMAAMILNLLLAAVMGVLIPLIRYRLGADPAAGSSVMITAITDSGGFFIFLGLATLFLT</sequence>
<dbReference type="SMART" id="SM00924">
    <property type="entry name" value="MgtE_N"/>
    <property type="match status" value="1"/>
</dbReference>
<dbReference type="OrthoDB" id="9790355at2"/>
<keyword evidence="6 9" id="KW-1133">Transmembrane helix</keyword>
<comment type="subcellular location">
    <subcellularLocation>
        <location evidence="9">Cell membrane</location>
        <topology evidence="9">Multi-pass membrane protein</topology>
    </subcellularLocation>
    <subcellularLocation>
        <location evidence="1">Membrane</location>
        <topology evidence="1">Multi-pass membrane protein</topology>
    </subcellularLocation>
</comment>
<keyword evidence="9" id="KW-1003">Cell membrane</keyword>
<dbReference type="Pfam" id="PF00571">
    <property type="entry name" value="CBS"/>
    <property type="match status" value="2"/>
</dbReference>
<evidence type="ECO:0000256" key="6">
    <source>
        <dbReference type="ARBA" id="ARBA00022989"/>
    </source>
</evidence>
<feature type="transmembrane region" description="Helical" evidence="9">
    <location>
        <begin position="392"/>
        <end position="414"/>
    </location>
</feature>
<dbReference type="InterPro" id="IPR036739">
    <property type="entry name" value="SLC41_membr_dom_sf"/>
</dbReference>
<dbReference type="InParanoid" id="A0A5C7EKU4"/>
<evidence type="ECO:0000256" key="7">
    <source>
        <dbReference type="ARBA" id="ARBA00023136"/>
    </source>
</evidence>
<name>A0A5C7EKU4_9PROT</name>
<keyword evidence="3 9" id="KW-0813">Transport</keyword>
<dbReference type="NCBIfam" id="TIGR00400">
    <property type="entry name" value="mgtE"/>
    <property type="match status" value="1"/>
</dbReference>
<dbReference type="SUPFAM" id="SSF161093">
    <property type="entry name" value="MgtE membrane domain-like"/>
    <property type="match status" value="1"/>
</dbReference>
<organism evidence="11 12">
    <name type="scientific">Pelomicrobium methylotrophicum</name>
    <dbReference type="NCBI Taxonomy" id="2602750"/>
    <lineage>
        <taxon>Bacteria</taxon>
        <taxon>Pseudomonadati</taxon>
        <taxon>Pseudomonadota</taxon>
        <taxon>Hydrogenophilia</taxon>
        <taxon>Hydrogenophilia incertae sedis</taxon>
        <taxon>Pelomicrobium</taxon>
    </lineage>
</organism>
<dbReference type="PANTHER" id="PTHR43773">
    <property type="entry name" value="MAGNESIUM TRANSPORTER MGTE"/>
    <property type="match status" value="1"/>
</dbReference>
<dbReference type="RefSeq" id="WP_147798969.1">
    <property type="nucleotide sequence ID" value="NZ_VPFL01000004.1"/>
</dbReference>
<feature type="domain" description="CBS" evidence="10">
    <location>
        <begin position="172"/>
        <end position="235"/>
    </location>
</feature>
<dbReference type="SUPFAM" id="SSF158791">
    <property type="entry name" value="MgtE N-terminal domain-like"/>
    <property type="match status" value="1"/>
</dbReference>
<feature type="transmembrane region" description="Helical" evidence="9">
    <location>
        <begin position="420"/>
        <end position="444"/>
    </location>
</feature>
<comment type="similarity">
    <text evidence="2 9">Belongs to the SLC41A transporter family.</text>
</comment>
<dbReference type="GO" id="GO:0015095">
    <property type="term" value="F:magnesium ion transmembrane transporter activity"/>
    <property type="evidence" value="ECO:0007669"/>
    <property type="project" value="UniProtKB-UniRule"/>
</dbReference>
<gene>
    <name evidence="11" type="primary">mgtE</name>
    <name evidence="11" type="ORF">FR698_04435</name>
</gene>
<dbReference type="InterPro" id="IPR000644">
    <property type="entry name" value="CBS_dom"/>
</dbReference>
<keyword evidence="12" id="KW-1185">Reference proteome</keyword>
<dbReference type="Pfam" id="PF03448">
    <property type="entry name" value="MgtE_N"/>
    <property type="match status" value="1"/>
</dbReference>
<dbReference type="Proteomes" id="UP000321201">
    <property type="component" value="Unassembled WGS sequence"/>
</dbReference>
<evidence type="ECO:0000313" key="12">
    <source>
        <dbReference type="Proteomes" id="UP000321201"/>
    </source>
</evidence>
<dbReference type="AlphaFoldDB" id="A0A5C7EKU4"/>
<dbReference type="InterPro" id="IPR006669">
    <property type="entry name" value="MgtE_transporter"/>
</dbReference>
<feature type="transmembrane region" description="Helical" evidence="9">
    <location>
        <begin position="350"/>
        <end position="371"/>
    </location>
</feature>
<dbReference type="InterPro" id="IPR046342">
    <property type="entry name" value="CBS_dom_sf"/>
</dbReference>
<evidence type="ECO:0000256" key="4">
    <source>
        <dbReference type="ARBA" id="ARBA00022692"/>
    </source>
</evidence>
<dbReference type="InterPro" id="IPR038076">
    <property type="entry name" value="MgtE_N_sf"/>
</dbReference>
<evidence type="ECO:0000256" key="8">
    <source>
        <dbReference type="PROSITE-ProRule" id="PRU00703"/>
    </source>
</evidence>
<evidence type="ECO:0000313" key="11">
    <source>
        <dbReference type="EMBL" id="TXF12887.1"/>
    </source>
</evidence>
<dbReference type="Gene3D" id="1.10.357.20">
    <property type="entry name" value="SLC41 divalent cation transporters, integral membrane domain"/>
    <property type="match status" value="1"/>
</dbReference>
<dbReference type="SUPFAM" id="SSF54631">
    <property type="entry name" value="CBS-domain pair"/>
    <property type="match status" value="1"/>
</dbReference>